<gene>
    <name evidence="6" type="ORF">SAMN04487977_10519</name>
</gene>
<dbReference type="InterPro" id="IPR019800">
    <property type="entry name" value="Glyco_hydro_3_AS"/>
</dbReference>
<dbReference type="InterPro" id="IPR036962">
    <property type="entry name" value="Glyco_hydro_3_N_sf"/>
</dbReference>
<evidence type="ECO:0000313" key="7">
    <source>
        <dbReference type="Proteomes" id="UP000182360"/>
    </source>
</evidence>
<dbReference type="InterPro" id="IPR036881">
    <property type="entry name" value="Glyco_hydro_3_C_sf"/>
</dbReference>
<accession>A0A1H9GJ19</accession>
<dbReference type="PANTHER" id="PTHR42715:SF10">
    <property type="entry name" value="BETA-GLUCOSIDASE"/>
    <property type="match status" value="1"/>
</dbReference>
<dbReference type="Gene3D" id="2.60.40.10">
    <property type="entry name" value="Immunoglobulins"/>
    <property type="match status" value="1"/>
</dbReference>
<evidence type="ECO:0000256" key="2">
    <source>
        <dbReference type="ARBA" id="ARBA00022801"/>
    </source>
</evidence>
<name>A0A1H9GJ19_9SPIR</name>
<evidence type="ECO:0000313" key="6">
    <source>
        <dbReference type="EMBL" id="SEQ50096.1"/>
    </source>
</evidence>
<keyword evidence="4" id="KW-0326">Glycosidase</keyword>
<evidence type="ECO:0000256" key="4">
    <source>
        <dbReference type="RuleBase" id="RU361161"/>
    </source>
</evidence>
<evidence type="ECO:0000256" key="3">
    <source>
        <dbReference type="ARBA" id="ARBA00023277"/>
    </source>
</evidence>
<dbReference type="PROSITE" id="PS00775">
    <property type="entry name" value="GLYCOSYL_HYDROL_F3"/>
    <property type="match status" value="1"/>
</dbReference>
<dbReference type="Pfam" id="PF00933">
    <property type="entry name" value="Glyco_hydro_3"/>
    <property type="match status" value="1"/>
</dbReference>
<dbReference type="InterPro" id="IPR050288">
    <property type="entry name" value="Cellulose_deg_GH3"/>
</dbReference>
<dbReference type="Proteomes" id="UP000182360">
    <property type="component" value="Unassembled WGS sequence"/>
</dbReference>
<dbReference type="GO" id="GO:0005975">
    <property type="term" value="P:carbohydrate metabolic process"/>
    <property type="evidence" value="ECO:0007669"/>
    <property type="project" value="InterPro"/>
</dbReference>
<organism evidence="6 7">
    <name type="scientific">Treponema bryantii</name>
    <dbReference type="NCBI Taxonomy" id="163"/>
    <lineage>
        <taxon>Bacteria</taxon>
        <taxon>Pseudomonadati</taxon>
        <taxon>Spirochaetota</taxon>
        <taxon>Spirochaetia</taxon>
        <taxon>Spirochaetales</taxon>
        <taxon>Treponemataceae</taxon>
        <taxon>Treponema</taxon>
    </lineage>
</organism>
<proteinExistence type="inferred from homology"/>
<keyword evidence="7" id="KW-1185">Reference proteome</keyword>
<dbReference type="AlphaFoldDB" id="A0A1H9GJ19"/>
<sequence length="779" mass="85982">MADYLTQLSDEERMRLFNGVGSWNSYDAGGKIPSFSMSDGPHGLRKQDAIQETEHYADLNRSRVATCFPTSSCMAASWDKSLLSELGKTIAEEAQCQQVDVVLGPGTNIKRSPLCGRNFEYFSEDPYLAGTLAAEYINGMQALGIGTSLKHFTCNNQEKRRQTSNSIVNEKTLSEIYLRPFEIAVRKAQPASIMVSYNKVNGEYAAASKFLLTEVLRKKWGFKGIVISDWGACIGAVNCLKAGMSLAMPDSNGYFSHQLEKVYKDDEEVRTKLEEVNRLVIEAAQKWNGGHQQEADNSKIDFVAHHKAALRFATNAAVLLKNDGVLPLPEKSKITVIGGMAATMKFQGGGSSHITTAPHPNALESLKALGYEIDFAEGYSGDIRDTSEHGFAQAIEAAKKAAAEKRPVLFFCGLTEEFEGEGFDRENIALPEVQTKLLDQIIALGADVIAVTFSGAPIDIYFADKVRAVLHMYLCGEACGEACAELLSGRVNPSGKIAETFPFSEKDTPCYGNFAGEEDNIEYKEGSYVGYRYYEAKNIPVRYEFGFGLSYTTFEYSNLKVDVEKREVSFDLKNTGAVKGAEASQVYIQKEGADYPELRGFEKTLLEPGETKRVTVNLDENAFKTYDTTAHNFIPDAGEYTIKVGMSVRKIVLEQKVSVSAEQAVGQTSANTENTAYIPDLALYDSFFTNTFYEQHHKGTFTSADNLGDMAKESFAVRVILKIINRIILFSMRGKSKDDPSVKIVLSAIAENPLESLISITNGIFTEKLMSRIVRMANR</sequence>
<dbReference type="InterPro" id="IPR017853">
    <property type="entry name" value="GH"/>
</dbReference>
<dbReference type="STRING" id="163.SAMN04487775_10173"/>
<dbReference type="OrthoDB" id="98455at2"/>
<dbReference type="Gene3D" id="3.40.50.1700">
    <property type="entry name" value="Glycoside hydrolase family 3 C-terminal domain"/>
    <property type="match status" value="1"/>
</dbReference>
<dbReference type="PANTHER" id="PTHR42715">
    <property type="entry name" value="BETA-GLUCOSIDASE"/>
    <property type="match status" value="1"/>
</dbReference>
<protein>
    <submittedName>
        <fullName evidence="6">Beta-glucosidase</fullName>
    </submittedName>
</protein>
<dbReference type="GO" id="GO:0004553">
    <property type="term" value="F:hydrolase activity, hydrolyzing O-glycosyl compounds"/>
    <property type="evidence" value="ECO:0007669"/>
    <property type="project" value="InterPro"/>
</dbReference>
<dbReference type="PRINTS" id="PR00133">
    <property type="entry name" value="GLHYDRLASE3"/>
</dbReference>
<dbReference type="Pfam" id="PF01915">
    <property type="entry name" value="Glyco_hydro_3_C"/>
    <property type="match status" value="1"/>
</dbReference>
<evidence type="ECO:0000259" key="5">
    <source>
        <dbReference type="SMART" id="SM01217"/>
    </source>
</evidence>
<feature type="domain" description="Fibronectin type III-like" evidence="5">
    <location>
        <begin position="582"/>
        <end position="648"/>
    </location>
</feature>
<dbReference type="SUPFAM" id="SSF51445">
    <property type="entry name" value="(Trans)glycosidases"/>
    <property type="match status" value="1"/>
</dbReference>
<keyword evidence="2 4" id="KW-0378">Hydrolase</keyword>
<dbReference type="SMART" id="SM01217">
    <property type="entry name" value="Fn3_like"/>
    <property type="match status" value="1"/>
</dbReference>
<dbReference type="InterPro" id="IPR002772">
    <property type="entry name" value="Glyco_hydro_3_C"/>
</dbReference>
<dbReference type="Pfam" id="PF14310">
    <property type="entry name" value="Fn3-like"/>
    <property type="match status" value="1"/>
</dbReference>
<dbReference type="SUPFAM" id="SSF52279">
    <property type="entry name" value="Beta-D-glucan exohydrolase, C-terminal domain"/>
    <property type="match status" value="1"/>
</dbReference>
<dbReference type="EMBL" id="FOFU01000005">
    <property type="protein sequence ID" value="SEQ50096.1"/>
    <property type="molecule type" value="Genomic_DNA"/>
</dbReference>
<reference evidence="6 7" key="1">
    <citation type="submission" date="2016-10" db="EMBL/GenBank/DDBJ databases">
        <authorList>
            <person name="de Groot N.N."/>
        </authorList>
    </citation>
    <scope>NUCLEOTIDE SEQUENCE [LARGE SCALE GENOMIC DNA]</scope>
    <source>
        <strain evidence="6 7">B25</strain>
    </source>
</reference>
<dbReference type="InterPro" id="IPR013783">
    <property type="entry name" value="Ig-like_fold"/>
</dbReference>
<dbReference type="InterPro" id="IPR026891">
    <property type="entry name" value="Fn3-like"/>
</dbReference>
<comment type="similarity">
    <text evidence="1 4">Belongs to the glycosyl hydrolase 3 family.</text>
</comment>
<evidence type="ECO:0000256" key="1">
    <source>
        <dbReference type="ARBA" id="ARBA00005336"/>
    </source>
</evidence>
<keyword evidence="3" id="KW-0119">Carbohydrate metabolism</keyword>
<dbReference type="RefSeq" id="WP_083379822.1">
    <property type="nucleotide sequence ID" value="NZ_FOFU01000005.1"/>
</dbReference>
<dbReference type="InterPro" id="IPR001764">
    <property type="entry name" value="Glyco_hydro_3_N"/>
</dbReference>
<dbReference type="Gene3D" id="3.20.20.300">
    <property type="entry name" value="Glycoside hydrolase, family 3, N-terminal domain"/>
    <property type="match status" value="1"/>
</dbReference>